<protein>
    <submittedName>
        <fullName evidence="2">Uncharacterized protein</fullName>
    </submittedName>
</protein>
<accession>A0A8T0IYQ9</accession>
<evidence type="ECO:0000256" key="1">
    <source>
        <dbReference type="SAM" id="SignalP"/>
    </source>
</evidence>
<sequence length="111" mass="12507">MVKRQLLTCVVVKFNAYLCLCRSGPVVVLLGFQPDGLLSLSTSTSTSTFTVWRSLDNLLGTHCSDRKGGPQLKYVVYNQRPSWLEEFSLMAAVRHRGFLCGGWNSVFQFRN</sequence>
<dbReference type="AlphaFoldDB" id="A0A8T0IYQ9"/>
<dbReference type="EMBL" id="CM026422">
    <property type="protein sequence ID" value="KAG0588039.1"/>
    <property type="molecule type" value="Genomic_DNA"/>
</dbReference>
<keyword evidence="1" id="KW-0732">Signal</keyword>
<proteinExistence type="predicted"/>
<reference evidence="2" key="1">
    <citation type="submission" date="2020-06" db="EMBL/GenBank/DDBJ databases">
        <title>WGS assembly of Ceratodon purpureus strain R40.</title>
        <authorList>
            <person name="Carey S.B."/>
            <person name="Jenkins J."/>
            <person name="Shu S."/>
            <person name="Lovell J.T."/>
            <person name="Sreedasyam A."/>
            <person name="Maumus F."/>
            <person name="Tiley G.P."/>
            <person name="Fernandez-Pozo N."/>
            <person name="Barry K."/>
            <person name="Chen C."/>
            <person name="Wang M."/>
            <person name="Lipzen A."/>
            <person name="Daum C."/>
            <person name="Saski C.A."/>
            <person name="Payton A.C."/>
            <person name="Mcbreen J.C."/>
            <person name="Conrad R.E."/>
            <person name="Kollar L.M."/>
            <person name="Olsson S."/>
            <person name="Huttunen S."/>
            <person name="Landis J.B."/>
            <person name="Wickett N.J."/>
            <person name="Johnson M.G."/>
            <person name="Rensing S.A."/>
            <person name="Grimwood J."/>
            <person name="Schmutz J."/>
            <person name="Mcdaniel S.F."/>
        </authorList>
    </citation>
    <scope>NUCLEOTIDE SEQUENCE</scope>
    <source>
        <strain evidence="2">R40</strain>
    </source>
</reference>
<feature type="signal peptide" evidence="1">
    <location>
        <begin position="1"/>
        <end position="21"/>
    </location>
</feature>
<gene>
    <name evidence="2" type="ORF">KC19_2G210700</name>
</gene>
<dbReference type="Proteomes" id="UP000822688">
    <property type="component" value="Chromosome 2"/>
</dbReference>
<evidence type="ECO:0000313" key="3">
    <source>
        <dbReference type="Proteomes" id="UP000822688"/>
    </source>
</evidence>
<feature type="chain" id="PRO_5035863581" evidence="1">
    <location>
        <begin position="22"/>
        <end position="111"/>
    </location>
</feature>
<organism evidence="2 3">
    <name type="scientific">Ceratodon purpureus</name>
    <name type="common">Fire moss</name>
    <name type="synonym">Dicranum purpureum</name>
    <dbReference type="NCBI Taxonomy" id="3225"/>
    <lineage>
        <taxon>Eukaryota</taxon>
        <taxon>Viridiplantae</taxon>
        <taxon>Streptophyta</taxon>
        <taxon>Embryophyta</taxon>
        <taxon>Bryophyta</taxon>
        <taxon>Bryophytina</taxon>
        <taxon>Bryopsida</taxon>
        <taxon>Dicranidae</taxon>
        <taxon>Pseudoditrichales</taxon>
        <taxon>Ditrichaceae</taxon>
        <taxon>Ceratodon</taxon>
    </lineage>
</organism>
<name>A0A8T0IYQ9_CERPU</name>
<comment type="caution">
    <text evidence="2">The sequence shown here is derived from an EMBL/GenBank/DDBJ whole genome shotgun (WGS) entry which is preliminary data.</text>
</comment>
<keyword evidence="3" id="KW-1185">Reference proteome</keyword>
<evidence type="ECO:0000313" key="2">
    <source>
        <dbReference type="EMBL" id="KAG0588039.1"/>
    </source>
</evidence>